<feature type="compositionally biased region" description="Acidic residues" evidence="1">
    <location>
        <begin position="62"/>
        <end position="73"/>
    </location>
</feature>
<accession>A0ABQ4XIF3</accession>
<reference evidence="2" key="2">
    <citation type="submission" date="2022-01" db="EMBL/GenBank/DDBJ databases">
        <authorList>
            <person name="Yamashiro T."/>
            <person name="Shiraishi A."/>
            <person name="Satake H."/>
            <person name="Nakayama K."/>
        </authorList>
    </citation>
    <scope>NUCLEOTIDE SEQUENCE</scope>
</reference>
<dbReference type="EMBL" id="BQNB010009527">
    <property type="protein sequence ID" value="GJS64748.1"/>
    <property type="molecule type" value="Genomic_DNA"/>
</dbReference>
<keyword evidence="3" id="KW-1185">Reference proteome</keyword>
<sequence length="216" mass="24020">MANPLPPGHIVDLHEDEPVHPEPVHIILNHAPLCPEEEPEPEPEPAFAPFTQAAQHNMNGWLEEDDEDEMEVEEDDEMDDEIEDDGDDAKIINPYVEVDHLNRPPPDLDTEPEAVTAAPVGHATMQLLPPICRFSGTFYVGEGSLATAFTAENCKVSAPGPLGKNFGAFHSKVKTLTKQIKDSFDDDLSTLDMTLREEMLKLSKMVQLVKDLSRQF</sequence>
<feature type="region of interest" description="Disordered" evidence="1">
    <location>
        <begin position="34"/>
        <end position="73"/>
    </location>
</feature>
<comment type="caution">
    <text evidence="2">The sequence shown here is derived from an EMBL/GenBank/DDBJ whole genome shotgun (WGS) entry which is preliminary data.</text>
</comment>
<evidence type="ECO:0000313" key="3">
    <source>
        <dbReference type="Proteomes" id="UP001151760"/>
    </source>
</evidence>
<protein>
    <submittedName>
        <fullName evidence="2">Uncharacterized protein</fullName>
    </submittedName>
</protein>
<name>A0ABQ4XIF3_9ASTR</name>
<reference evidence="2" key="1">
    <citation type="journal article" date="2022" name="Int. J. Mol. Sci.">
        <title>Draft Genome of Tanacetum Coccineum: Genomic Comparison of Closely Related Tanacetum-Family Plants.</title>
        <authorList>
            <person name="Yamashiro T."/>
            <person name="Shiraishi A."/>
            <person name="Nakayama K."/>
            <person name="Satake H."/>
        </authorList>
    </citation>
    <scope>NUCLEOTIDE SEQUENCE</scope>
</reference>
<proteinExistence type="predicted"/>
<evidence type="ECO:0000313" key="2">
    <source>
        <dbReference type="EMBL" id="GJS64748.1"/>
    </source>
</evidence>
<organism evidence="2 3">
    <name type="scientific">Tanacetum coccineum</name>
    <dbReference type="NCBI Taxonomy" id="301880"/>
    <lineage>
        <taxon>Eukaryota</taxon>
        <taxon>Viridiplantae</taxon>
        <taxon>Streptophyta</taxon>
        <taxon>Embryophyta</taxon>
        <taxon>Tracheophyta</taxon>
        <taxon>Spermatophyta</taxon>
        <taxon>Magnoliopsida</taxon>
        <taxon>eudicotyledons</taxon>
        <taxon>Gunneridae</taxon>
        <taxon>Pentapetalae</taxon>
        <taxon>asterids</taxon>
        <taxon>campanulids</taxon>
        <taxon>Asterales</taxon>
        <taxon>Asteraceae</taxon>
        <taxon>Asteroideae</taxon>
        <taxon>Anthemideae</taxon>
        <taxon>Anthemidinae</taxon>
        <taxon>Tanacetum</taxon>
    </lineage>
</organism>
<gene>
    <name evidence="2" type="ORF">Tco_0679312</name>
</gene>
<evidence type="ECO:0000256" key="1">
    <source>
        <dbReference type="SAM" id="MobiDB-lite"/>
    </source>
</evidence>
<dbReference type="Proteomes" id="UP001151760">
    <property type="component" value="Unassembled WGS sequence"/>
</dbReference>